<keyword evidence="8" id="KW-0496">Mitochondrion</keyword>
<sequence>MLPRLGLRAPIRHAGSSLRYAGAAPSTWSPSLSGPRYFITPTRTRTRLAPFSSSSARLATESRRAQEPTRSTNVVATAAPTAATPSFPIPKWAEKLPKSLRWTHPYLSLARMDKPIGTWLLYWPCAWGITMAAYSTALPVTSWAWNLALFGTGAIVMRGAGCTINDLWDRDIDKKVDRTKLRPLASGEIKPLQALTFLGGQLGVGLAVLTQLNWYSIALGASSLSLVVLYPLMKRITYWPQFVLGLAFNWGALLGSSAVLGATDWKVALPLYAGSVAWTIVYDTIYAHQDKKDDVDAGVKSTALLFAEQSRPILTGFSISFVSLLALSGYLNAQGPAFYALSVGGAAAHLAWQLRNADMESRENCWEMFKSNRDLGAIVWSGLALDYAIKMAALS</sequence>
<dbReference type="GO" id="GO:0008299">
    <property type="term" value="P:isoprenoid biosynthetic process"/>
    <property type="evidence" value="ECO:0007669"/>
    <property type="project" value="UniProtKB-UniRule"/>
</dbReference>
<evidence type="ECO:0000256" key="9">
    <source>
        <dbReference type="SAM" id="MobiDB-lite"/>
    </source>
</evidence>
<dbReference type="Pfam" id="PF01040">
    <property type="entry name" value="UbiA"/>
    <property type="match status" value="1"/>
</dbReference>
<comment type="pathway">
    <text evidence="8">Cofactor biosynthesis; ubiquinone biosynthesis.</text>
</comment>
<dbReference type="PANTHER" id="PTHR11048">
    <property type="entry name" value="PRENYLTRANSFERASES"/>
    <property type="match status" value="1"/>
</dbReference>
<gene>
    <name evidence="10" type="primary">COQ2</name>
    <name evidence="10" type="ORF">C6P46_006571</name>
</gene>
<dbReference type="GO" id="GO:0006744">
    <property type="term" value="P:ubiquinone biosynthetic process"/>
    <property type="evidence" value="ECO:0007669"/>
    <property type="project" value="UniProtKB-UniRule"/>
</dbReference>
<evidence type="ECO:0000256" key="8">
    <source>
        <dbReference type="HAMAP-Rule" id="MF_03189"/>
    </source>
</evidence>
<reference evidence="10 11" key="1">
    <citation type="submission" date="2020-11" db="EMBL/GenBank/DDBJ databases">
        <title>Kefir isolates.</title>
        <authorList>
            <person name="Marcisauskas S."/>
            <person name="Kim Y."/>
            <person name="Blasche S."/>
        </authorList>
    </citation>
    <scope>NUCLEOTIDE SEQUENCE [LARGE SCALE GENOMIC DNA]</scope>
    <source>
        <strain evidence="10 11">KR</strain>
    </source>
</reference>
<evidence type="ECO:0000256" key="7">
    <source>
        <dbReference type="ARBA" id="ARBA00023136"/>
    </source>
</evidence>
<evidence type="ECO:0000256" key="2">
    <source>
        <dbReference type="ARBA" id="ARBA00004141"/>
    </source>
</evidence>
<keyword evidence="4 8" id="KW-0808">Transferase</keyword>
<evidence type="ECO:0000256" key="5">
    <source>
        <dbReference type="ARBA" id="ARBA00022692"/>
    </source>
</evidence>
<dbReference type="CDD" id="cd13959">
    <property type="entry name" value="PT_UbiA_COQ2"/>
    <property type="match status" value="1"/>
</dbReference>
<dbReference type="InterPro" id="IPR044878">
    <property type="entry name" value="UbiA_sf"/>
</dbReference>
<dbReference type="Gene3D" id="1.10.357.140">
    <property type="entry name" value="UbiA prenyltransferase"/>
    <property type="match status" value="1"/>
</dbReference>
<dbReference type="EC" id="2.5.1.39" evidence="8"/>
<comment type="subcellular location">
    <subcellularLocation>
        <location evidence="2">Membrane</location>
        <topology evidence="2">Multi-pass membrane protein</topology>
    </subcellularLocation>
    <subcellularLocation>
        <location evidence="8">Mitochondrion inner membrane</location>
        <topology evidence="8">Multi-pass membrane protein</topology>
        <orientation evidence="8">Matrix side</orientation>
    </subcellularLocation>
</comment>
<evidence type="ECO:0000313" key="10">
    <source>
        <dbReference type="EMBL" id="KAG0657287.1"/>
    </source>
</evidence>
<organism evidence="10 11">
    <name type="scientific">Rhodotorula mucilaginosa</name>
    <name type="common">Yeast</name>
    <name type="synonym">Rhodotorula rubra</name>
    <dbReference type="NCBI Taxonomy" id="5537"/>
    <lineage>
        <taxon>Eukaryota</taxon>
        <taxon>Fungi</taxon>
        <taxon>Dikarya</taxon>
        <taxon>Basidiomycota</taxon>
        <taxon>Pucciniomycotina</taxon>
        <taxon>Microbotryomycetes</taxon>
        <taxon>Sporidiobolales</taxon>
        <taxon>Sporidiobolaceae</taxon>
        <taxon>Rhodotorula</taxon>
    </lineage>
</organism>
<keyword evidence="5 8" id="KW-0812">Transmembrane</keyword>
<feature type="transmembrane region" description="Helical" evidence="8">
    <location>
        <begin position="242"/>
        <end position="261"/>
    </location>
</feature>
<accession>A0A9P7B457</accession>
<keyword evidence="7 8" id="KW-0472">Membrane</keyword>
<dbReference type="HAMAP" id="MF_01635">
    <property type="entry name" value="UbiA"/>
    <property type="match status" value="1"/>
</dbReference>
<dbReference type="EMBL" id="PUHQ01000083">
    <property type="protein sequence ID" value="KAG0657287.1"/>
    <property type="molecule type" value="Genomic_DNA"/>
</dbReference>
<dbReference type="InterPro" id="IPR039653">
    <property type="entry name" value="Prenyltransferase"/>
</dbReference>
<feature type="region of interest" description="Disordered" evidence="9">
    <location>
        <begin position="51"/>
        <end position="73"/>
    </location>
</feature>
<proteinExistence type="inferred from homology"/>
<protein>
    <recommendedName>
        <fullName evidence="8">4-hydroxybenzoate polyprenyltransferase, mitochondrial</fullName>
        <shortName evidence="8">4-HB polyprenyltransferase</shortName>
        <ecNumber evidence="8">2.5.1.39</ecNumber>
    </recommendedName>
    <alternativeName>
        <fullName evidence="8">Para-hydroxybenzoate--polyprenyltransferase</fullName>
        <shortName evidence="8">PHB:PPT</shortName>
        <shortName evidence="8">PHB:polyprenyltransferase</shortName>
    </alternativeName>
</protein>
<dbReference type="FunFam" id="1.10.357.140:FF:000003">
    <property type="entry name" value="4-hydroxybenzoate polyprenyltransferase, mitochondrial"/>
    <property type="match status" value="1"/>
</dbReference>
<comment type="caution">
    <text evidence="10">The sequence shown here is derived from an EMBL/GenBank/DDBJ whole genome shotgun (WGS) entry which is preliminary data.</text>
</comment>
<dbReference type="PANTHER" id="PTHR11048:SF28">
    <property type="entry name" value="4-HYDROXYBENZOATE POLYPRENYLTRANSFERASE, MITOCHONDRIAL"/>
    <property type="match status" value="1"/>
</dbReference>
<comment type="cofactor">
    <cofactor evidence="1 8">
        <name>Mg(2+)</name>
        <dbReference type="ChEBI" id="CHEBI:18420"/>
    </cofactor>
</comment>
<evidence type="ECO:0000313" key="11">
    <source>
        <dbReference type="Proteomes" id="UP000777482"/>
    </source>
</evidence>
<feature type="transmembrane region" description="Helical" evidence="8">
    <location>
        <begin position="119"/>
        <end position="137"/>
    </location>
</feature>
<evidence type="ECO:0000256" key="1">
    <source>
        <dbReference type="ARBA" id="ARBA00001946"/>
    </source>
</evidence>
<name>A0A9P7B457_RHOMI</name>
<dbReference type="InterPro" id="IPR030470">
    <property type="entry name" value="UbiA_prenylTrfase_CS"/>
</dbReference>
<comment type="function">
    <text evidence="8">Catalyzes the prenylation of para-hydroxybenzoate (PHB) with an all-trans polyprenyl group. Mediates the second step in the final reaction sequence of coenzyme Q (CoQ) biosynthesis, which is the condensation of the polyisoprenoid side chain with PHB, generating the first membrane-bound Q intermediate.</text>
</comment>
<dbReference type="OrthoDB" id="18170at2759"/>
<dbReference type="PROSITE" id="PS00943">
    <property type="entry name" value="UBIA"/>
    <property type="match status" value="1"/>
</dbReference>
<comment type="catalytic activity">
    <reaction evidence="8">
        <text>an all-trans-polyprenyl diphosphate + 4-hydroxybenzoate = a 4-hydroxy-3-(all-trans-polyprenyl)benzoate + diphosphate</text>
        <dbReference type="Rhea" id="RHEA:44504"/>
        <dbReference type="Rhea" id="RHEA-COMP:9514"/>
        <dbReference type="Rhea" id="RHEA-COMP:9564"/>
        <dbReference type="ChEBI" id="CHEBI:17879"/>
        <dbReference type="ChEBI" id="CHEBI:33019"/>
        <dbReference type="ChEBI" id="CHEBI:58914"/>
        <dbReference type="ChEBI" id="CHEBI:78396"/>
        <dbReference type="EC" id="2.5.1.39"/>
    </reaction>
</comment>
<dbReference type="AlphaFoldDB" id="A0A9P7B457"/>
<feature type="transmembrane region" description="Helical" evidence="8">
    <location>
        <begin position="337"/>
        <end position="354"/>
    </location>
</feature>
<dbReference type="Proteomes" id="UP000777482">
    <property type="component" value="Unassembled WGS sequence"/>
</dbReference>
<feature type="transmembrane region" description="Helical" evidence="8">
    <location>
        <begin position="214"/>
        <end position="233"/>
    </location>
</feature>
<evidence type="ECO:0000256" key="4">
    <source>
        <dbReference type="ARBA" id="ARBA00022679"/>
    </source>
</evidence>
<dbReference type="NCBIfam" id="TIGR01474">
    <property type="entry name" value="ubiA_proteo"/>
    <property type="match status" value="1"/>
</dbReference>
<keyword evidence="8" id="KW-0999">Mitochondrion inner membrane</keyword>
<evidence type="ECO:0000256" key="3">
    <source>
        <dbReference type="ARBA" id="ARBA00005985"/>
    </source>
</evidence>
<dbReference type="GO" id="GO:0008412">
    <property type="term" value="F:4-hydroxybenzoate polyprenyltransferase activity"/>
    <property type="evidence" value="ECO:0007669"/>
    <property type="project" value="UniProtKB-EC"/>
</dbReference>
<comment type="similarity">
    <text evidence="3 8">Belongs to the UbiA prenyltransferase family.</text>
</comment>
<dbReference type="GO" id="GO:0005743">
    <property type="term" value="C:mitochondrial inner membrane"/>
    <property type="evidence" value="ECO:0007669"/>
    <property type="project" value="UniProtKB-SubCell"/>
</dbReference>
<dbReference type="InterPro" id="IPR006370">
    <property type="entry name" value="HB_polyprenyltransferase-like"/>
</dbReference>
<dbReference type="InterPro" id="IPR000537">
    <property type="entry name" value="UbiA_prenyltransferase"/>
</dbReference>
<evidence type="ECO:0000256" key="6">
    <source>
        <dbReference type="ARBA" id="ARBA00022989"/>
    </source>
</evidence>
<keyword evidence="11" id="KW-1185">Reference proteome</keyword>
<keyword evidence="6 8" id="KW-1133">Transmembrane helix</keyword>
<keyword evidence="8" id="KW-0414">Isoprene biosynthesis</keyword>
<keyword evidence="8" id="KW-0831">Ubiquinone biosynthesis</keyword>